<evidence type="ECO:0000313" key="3">
    <source>
        <dbReference type="Proteomes" id="UP000777482"/>
    </source>
</evidence>
<organism evidence="2 3">
    <name type="scientific">Rhodotorula mucilaginosa</name>
    <name type="common">Yeast</name>
    <name type="synonym">Rhodotorula rubra</name>
    <dbReference type="NCBI Taxonomy" id="5537"/>
    <lineage>
        <taxon>Eukaryota</taxon>
        <taxon>Fungi</taxon>
        <taxon>Dikarya</taxon>
        <taxon>Basidiomycota</taxon>
        <taxon>Pucciniomycotina</taxon>
        <taxon>Microbotryomycetes</taxon>
        <taxon>Sporidiobolales</taxon>
        <taxon>Sporidiobolaceae</taxon>
        <taxon>Rhodotorula</taxon>
    </lineage>
</organism>
<accession>A0A9P7B1D3</accession>
<feature type="compositionally biased region" description="Basic and acidic residues" evidence="1">
    <location>
        <begin position="330"/>
        <end position="339"/>
    </location>
</feature>
<evidence type="ECO:0000256" key="1">
    <source>
        <dbReference type="SAM" id="MobiDB-lite"/>
    </source>
</evidence>
<feature type="non-terminal residue" evidence="2">
    <location>
        <position position="1"/>
    </location>
</feature>
<reference evidence="2 3" key="1">
    <citation type="submission" date="2020-11" db="EMBL/GenBank/DDBJ databases">
        <title>Kefir isolates.</title>
        <authorList>
            <person name="Marcisauskas S."/>
            <person name="Kim Y."/>
            <person name="Blasche S."/>
        </authorList>
    </citation>
    <scope>NUCLEOTIDE SEQUENCE [LARGE SCALE GENOMIC DNA]</scope>
    <source>
        <strain evidence="2 3">KR</strain>
    </source>
</reference>
<gene>
    <name evidence="2" type="ORF">C6P46_002023</name>
</gene>
<comment type="caution">
    <text evidence="2">The sequence shown here is derived from an EMBL/GenBank/DDBJ whole genome shotgun (WGS) entry which is preliminary data.</text>
</comment>
<keyword evidence="3" id="KW-1185">Reference proteome</keyword>
<evidence type="ECO:0000313" key="2">
    <source>
        <dbReference type="EMBL" id="KAG0653978.1"/>
    </source>
</evidence>
<proteinExistence type="predicted"/>
<sequence length="339" mass="39004">MPDTGIDLLGYWKSEAQAAFDQATRQYKIRIGNRSAWSRFHGQLNLSLGRMTRLTGRELPYTGVREHVEVELRNLEGHLRVLADGPELLALSLLRCETLFEDAPENHTQPSQIELFQLKNHYDDDYFLKVQQGAVEAARDLKREVEACIKLGSDDKLQRALNLMGAEYRARRMNSKGEALQAQLVWDGICRWLSRCLGPIPAAVRGTEAFQGLLEALDVKSDWHQQLYFKHKEDIQEGQFYTLDNEWARLELVERRRSPFHNASPGMKQSRVLTSFFVGKLTDGLPDNERKRRQVRQKVFSGVERRYQIPRYGRSKGRSDRPGCKAPGTLRERGATSEF</sequence>
<dbReference type="EMBL" id="PUHQ01000166">
    <property type="protein sequence ID" value="KAG0653978.1"/>
    <property type="molecule type" value="Genomic_DNA"/>
</dbReference>
<dbReference type="AlphaFoldDB" id="A0A9P7B1D3"/>
<feature type="region of interest" description="Disordered" evidence="1">
    <location>
        <begin position="311"/>
        <end position="339"/>
    </location>
</feature>
<protein>
    <submittedName>
        <fullName evidence="2">Uncharacterized protein</fullName>
    </submittedName>
</protein>
<name>A0A9P7B1D3_RHOMI</name>
<dbReference type="Proteomes" id="UP000777482">
    <property type="component" value="Unassembled WGS sequence"/>
</dbReference>